<name>A0A4R3JU89_9PROT</name>
<dbReference type="FunFam" id="3.90.1150.10:FF:000014">
    <property type="entry name" value="Probable glycine dehydrogenase (decarboxylating) subunit 2"/>
    <property type="match status" value="1"/>
</dbReference>
<gene>
    <name evidence="6" type="primary">gcvPB</name>
    <name evidence="9" type="ORF">EDC61_11019</name>
</gene>
<dbReference type="GO" id="GO:0005960">
    <property type="term" value="C:glycine cleavage complex"/>
    <property type="evidence" value="ECO:0007669"/>
    <property type="project" value="TreeGrafter"/>
</dbReference>
<evidence type="ECO:0000256" key="3">
    <source>
        <dbReference type="ARBA" id="ARBA00022898"/>
    </source>
</evidence>
<dbReference type="InterPro" id="IPR049316">
    <property type="entry name" value="GDC-P_C"/>
</dbReference>
<dbReference type="Proteomes" id="UP000295135">
    <property type="component" value="Unassembled WGS sequence"/>
</dbReference>
<dbReference type="InterPro" id="IPR049315">
    <property type="entry name" value="GDC-P_N"/>
</dbReference>
<dbReference type="EC" id="1.4.4.2" evidence="6"/>
<dbReference type="GO" id="GO:0005829">
    <property type="term" value="C:cytosol"/>
    <property type="evidence" value="ECO:0007669"/>
    <property type="project" value="TreeGrafter"/>
</dbReference>
<feature type="domain" description="Glycine dehydrogenase C-terminal" evidence="8">
    <location>
        <begin position="347"/>
        <end position="449"/>
    </location>
</feature>
<reference evidence="9 10" key="1">
    <citation type="submission" date="2019-03" db="EMBL/GenBank/DDBJ databases">
        <title>Genomic Encyclopedia of Type Strains, Phase IV (KMG-IV): sequencing the most valuable type-strain genomes for metagenomic binning, comparative biology and taxonomic classification.</title>
        <authorList>
            <person name="Goeker M."/>
        </authorList>
    </citation>
    <scope>NUCLEOTIDE SEQUENCE [LARGE SCALE GENOMIC DNA]</scope>
    <source>
        <strain evidence="9 10">DSM 103923</strain>
    </source>
</reference>
<sequence>MLIFEHSHTGRRAQAQAPLQATAADDLPAELLRREAPGLPEASELDVVRHYTRLSQKNFSIDTQFYPLGSCTMKYNPRACNSLAMLPQFLSRHPLADADTGQGFLASMYELQEMLKEVTGMAGVSLAPMAGAQGEFAGVAMIRAYHESRGDAERSEIIVPDAAHGTNPATATMCGYTVREIPTDRQGNVDLAALKAVVGPKTAGLMLTNPSTLGVFEKTIVAIQKIVHEAGGLTYYDGANLNAILGRVRPGDMGFDVIHMNLHKTFSTPHGGGGPGAGPVGVSARLKPFMPIPFVVEDKGFHRWAEEADCPQSIGRMSAFGGNMGVLMRAYVYARMLGREGMHRVADYAALNANYLAVELKKAGFELAFPERRASHEFIVTLKKLKDETGVSAMDFAKRLLDYGYHAPTTYFPLLVPECLLIEPTETESRETLDGFVAAMKAVKQEAEADAELVKSAPHTLPAKRLDDVKAARELDLAWKP</sequence>
<comment type="catalytic activity">
    <reaction evidence="5 6">
        <text>N(6)-[(R)-lipoyl]-L-lysyl-[glycine-cleavage complex H protein] + glycine + H(+) = N(6)-[(R)-S(8)-aminomethyldihydrolipoyl]-L-lysyl-[glycine-cleavage complex H protein] + CO2</text>
        <dbReference type="Rhea" id="RHEA:24304"/>
        <dbReference type="Rhea" id="RHEA-COMP:10494"/>
        <dbReference type="Rhea" id="RHEA-COMP:10495"/>
        <dbReference type="ChEBI" id="CHEBI:15378"/>
        <dbReference type="ChEBI" id="CHEBI:16526"/>
        <dbReference type="ChEBI" id="CHEBI:57305"/>
        <dbReference type="ChEBI" id="CHEBI:83099"/>
        <dbReference type="ChEBI" id="CHEBI:83143"/>
        <dbReference type="EC" id="1.4.4.2"/>
    </reaction>
</comment>
<evidence type="ECO:0000256" key="1">
    <source>
        <dbReference type="ARBA" id="ARBA00001933"/>
    </source>
</evidence>
<evidence type="ECO:0000256" key="2">
    <source>
        <dbReference type="ARBA" id="ARBA00003788"/>
    </source>
</evidence>
<comment type="subunit">
    <text evidence="6">The glycine cleavage system is composed of four proteins: P, T, L and H. In this organism, the P 'protein' is a heterodimer of two subunits.</text>
</comment>
<dbReference type="SUPFAM" id="SSF53383">
    <property type="entry name" value="PLP-dependent transferases"/>
    <property type="match status" value="1"/>
</dbReference>
<dbReference type="OrthoDB" id="9801272at2"/>
<evidence type="ECO:0000313" key="9">
    <source>
        <dbReference type="EMBL" id="TCS71294.1"/>
    </source>
</evidence>
<comment type="similarity">
    <text evidence="6">Belongs to the GcvP family. C-terminal subunit subfamily.</text>
</comment>
<dbReference type="RefSeq" id="WP_126463184.1">
    <property type="nucleotide sequence ID" value="NZ_AP018721.1"/>
</dbReference>
<dbReference type="HAMAP" id="MF_00713">
    <property type="entry name" value="GcvPB"/>
    <property type="match status" value="1"/>
</dbReference>
<dbReference type="AlphaFoldDB" id="A0A4R3JU89"/>
<dbReference type="NCBIfam" id="NF003346">
    <property type="entry name" value="PRK04366.1"/>
    <property type="match status" value="1"/>
</dbReference>
<dbReference type="InterPro" id="IPR015424">
    <property type="entry name" value="PyrdxlP-dep_Trfase"/>
</dbReference>
<dbReference type="Pfam" id="PF02347">
    <property type="entry name" value="GDC-P"/>
    <property type="match status" value="1"/>
</dbReference>
<dbReference type="Gene3D" id="3.40.640.10">
    <property type="entry name" value="Type I PLP-dependent aspartate aminotransferase-like (Major domain)"/>
    <property type="match status" value="1"/>
</dbReference>
<dbReference type="InterPro" id="IPR015422">
    <property type="entry name" value="PyrdxlP-dep_Trfase_small"/>
</dbReference>
<dbReference type="GO" id="GO:0019464">
    <property type="term" value="P:glycine decarboxylation via glycine cleavage system"/>
    <property type="evidence" value="ECO:0007669"/>
    <property type="project" value="UniProtKB-UniRule"/>
</dbReference>
<evidence type="ECO:0000256" key="5">
    <source>
        <dbReference type="ARBA" id="ARBA00049026"/>
    </source>
</evidence>
<protein>
    <recommendedName>
        <fullName evidence="6">Probable glycine dehydrogenase (decarboxylating) subunit 2</fullName>
        <ecNumber evidence="6">1.4.4.2</ecNumber>
    </recommendedName>
    <alternativeName>
        <fullName evidence="6">Glycine cleavage system P-protein subunit 2</fullName>
    </alternativeName>
    <alternativeName>
        <fullName evidence="6">Glycine decarboxylase subunit 2</fullName>
    </alternativeName>
    <alternativeName>
        <fullName evidence="6">Glycine dehydrogenase (aminomethyl-transferring) subunit 2</fullName>
    </alternativeName>
</protein>
<dbReference type="InterPro" id="IPR015421">
    <property type="entry name" value="PyrdxlP-dep_Trfase_major"/>
</dbReference>
<proteinExistence type="inferred from homology"/>
<evidence type="ECO:0000256" key="6">
    <source>
        <dbReference type="HAMAP-Rule" id="MF_00713"/>
    </source>
</evidence>
<evidence type="ECO:0000313" key="10">
    <source>
        <dbReference type="Proteomes" id="UP000295135"/>
    </source>
</evidence>
<accession>A0A4R3JU89</accession>
<dbReference type="Pfam" id="PF21478">
    <property type="entry name" value="GcvP2_C"/>
    <property type="match status" value="1"/>
</dbReference>
<keyword evidence="3 6" id="KW-0663">Pyridoxal phosphate</keyword>
<dbReference type="GO" id="GO:0004375">
    <property type="term" value="F:glycine dehydrogenase (decarboxylating) activity"/>
    <property type="evidence" value="ECO:0007669"/>
    <property type="project" value="UniProtKB-EC"/>
</dbReference>
<comment type="cofactor">
    <cofactor evidence="1 6">
        <name>pyridoxal 5'-phosphate</name>
        <dbReference type="ChEBI" id="CHEBI:597326"/>
    </cofactor>
</comment>
<dbReference type="InterPro" id="IPR023012">
    <property type="entry name" value="GcvPB"/>
</dbReference>
<dbReference type="Gene3D" id="3.90.1150.10">
    <property type="entry name" value="Aspartate Aminotransferase, domain 1"/>
    <property type="match status" value="1"/>
</dbReference>
<dbReference type="FunFam" id="3.40.640.10:FF:000224">
    <property type="entry name" value="Probable glycine dehydrogenase (decarboxylating) subunit 2"/>
    <property type="match status" value="1"/>
</dbReference>
<keyword evidence="4 6" id="KW-0560">Oxidoreductase</keyword>
<dbReference type="EMBL" id="SLZY01000010">
    <property type="protein sequence ID" value="TCS71294.1"/>
    <property type="molecule type" value="Genomic_DNA"/>
</dbReference>
<keyword evidence="10" id="KW-1185">Reference proteome</keyword>
<comment type="function">
    <text evidence="2 6">The glycine cleavage system catalyzes the degradation of glycine. The P protein binds the alpha-amino group of glycine through its pyridoxal phosphate cofactor; CO(2) is released and the remaining methylamine moiety is then transferred to the lipoamide cofactor of the H protein.</text>
</comment>
<evidence type="ECO:0000259" key="8">
    <source>
        <dbReference type="Pfam" id="PF21478"/>
    </source>
</evidence>
<organism evidence="9 10">
    <name type="scientific">Sulfuritortus calidifontis</name>
    <dbReference type="NCBI Taxonomy" id="1914471"/>
    <lineage>
        <taxon>Bacteria</taxon>
        <taxon>Pseudomonadati</taxon>
        <taxon>Pseudomonadota</taxon>
        <taxon>Betaproteobacteria</taxon>
        <taxon>Nitrosomonadales</taxon>
        <taxon>Thiobacillaceae</taxon>
        <taxon>Sulfuritortus</taxon>
    </lineage>
</organism>
<evidence type="ECO:0000256" key="4">
    <source>
        <dbReference type="ARBA" id="ARBA00023002"/>
    </source>
</evidence>
<dbReference type="InterPro" id="IPR020581">
    <property type="entry name" value="GDC_P"/>
</dbReference>
<feature type="domain" description="Glycine cleavage system P-protein N-terminal" evidence="7">
    <location>
        <begin position="22"/>
        <end position="291"/>
    </location>
</feature>
<evidence type="ECO:0000259" key="7">
    <source>
        <dbReference type="Pfam" id="PF02347"/>
    </source>
</evidence>
<dbReference type="PANTHER" id="PTHR11773:SF1">
    <property type="entry name" value="GLYCINE DEHYDROGENASE (DECARBOXYLATING), MITOCHONDRIAL"/>
    <property type="match status" value="1"/>
</dbReference>
<dbReference type="Gene3D" id="6.20.440.10">
    <property type="match status" value="1"/>
</dbReference>
<dbReference type="GO" id="GO:0016594">
    <property type="term" value="F:glycine binding"/>
    <property type="evidence" value="ECO:0007669"/>
    <property type="project" value="TreeGrafter"/>
</dbReference>
<feature type="modified residue" description="N6-(pyridoxal phosphate)lysine" evidence="6">
    <location>
        <position position="264"/>
    </location>
</feature>
<dbReference type="GO" id="GO:0030170">
    <property type="term" value="F:pyridoxal phosphate binding"/>
    <property type="evidence" value="ECO:0007669"/>
    <property type="project" value="TreeGrafter"/>
</dbReference>
<comment type="caution">
    <text evidence="9">The sequence shown here is derived from an EMBL/GenBank/DDBJ whole genome shotgun (WGS) entry which is preliminary data.</text>
</comment>
<dbReference type="PANTHER" id="PTHR11773">
    <property type="entry name" value="GLYCINE DEHYDROGENASE, DECARBOXYLATING"/>
    <property type="match status" value="1"/>
</dbReference>